<sequence>MDFCIDSTLPDAIAEQLAKACGVLERNLTDTLQAIHLYGSAADGGLKPASDLDLLVTVSTPLSEPVRQSLMSDLLSISAPPGGPVRALEVTVVVQADVLPWRYPPRRELQFGEWLREALQAGKVEPAQLDPDLAILLSKARQHSFCLLGEPASAWFAPIPEKDLTRAFADTLAQWNTPADWQGDELTVVLALARIWYSVVTGAIAPKDVAATWLLERLPHAHRALLSHARDVYLGKVNDSLSDRIDQVSAFVQYSKAQIERSTSTPDNSSP</sequence>
<organism evidence="1 2">
    <name type="scientific">Pseudomonas caricapapayae</name>
    <dbReference type="NCBI Taxonomy" id="46678"/>
    <lineage>
        <taxon>Bacteria</taxon>
        <taxon>Pseudomonadati</taxon>
        <taxon>Pseudomonadota</taxon>
        <taxon>Gammaproteobacteria</taxon>
        <taxon>Pseudomonadales</taxon>
        <taxon>Pseudomonadaceae</taxon>
        <taxon>Pseudomonas</taxon>
    </lineage>
</organism>
<dbReference type="Proteomes" id="UP001615411">
    <property type="component" value="Unassembled WGS sequence"/>
</dbReference>
<dbReference type="EMBL" id="JBIUGF010000084">
    <property type="protein sequence ID" value="MFJ1340591.1"/>
    <property type="molecule type" value="Genomic_DNA"/>
</dbReference>
<comment type="caution">
    <text evidence="1">The sequence shown here is derived from an EMBL/GenBank/DDBJ whole genome shotgun (WGS) entry which is preliminary data.</text>
</comment>
<reference evidence="1" key="1">
    <citation type="submission" date="2024-10" db="EMBL/GenBank/DDBJ databases">
        <title>Aeromonas and Pseudomonas from the Cagarras Archipelago, Rio de Janeiro, Brazil.</title>
        <authorList>
            <person name="Canellas A.L.B."/>
            <person name="Laport M.S."/>
        </authorList>
    </citation>
    <scope>NUCLEOTIDE SEQUENCE</scope>
    <source>
        <strain evidence="1">ACP-7</strain>
    </source>
</reference>
<protein>
    <submittedName>
        <fullName evidence="1">Aminoglycoside adenylyltransferase family protein</fullName>
    </submittedName>
</protein>
<gene>
    <name evidence="1" type="ORF">ACIKP7_20920</name>
</gene>
<evidence type="ECO:0000313" key="2">
    <source>
        <dbReference type="Proteomes" id="UP001615411"/>
    </source>
</evidence>
<accession>A0ACC7M1E3</accession>
<name>A0ACC7M1E3_9PSED</name>
<keyword evidence="2" id="KW-1185">Reference proteome</keyword>
<proteinExistence type="predicted"/>
<keyword evidence="1" id="KW-0808">Transferase</keyword>
<evidence type="ECO:0000313" key="1">
    <source>
        <dbReference type="EMBL" id="MFJ1340591.1"/>
    </source>
</evidence>
<keyword evidence="1" id="KW-0548">Nucleotidyltransferase</keyword>